<keyword evidence="1" id="KW-1133">Transmembrane helix</keyword>
<proteinExistence type="predicted"/>
<keyword evidence="3" id="KW-1185">Reference proteome</keyword>
<feature type="transmembrane region" description="Helical" evidence="1">
    <location>
        <begin position="47"/>
        <end position="70"/>
    </location>
</feature>
<sequence>MERRGTAATPFAKEVGVAHAEGANPPLGSSFHTSITWSSLLPHRAPLFLKLLWGCFCNFAVLFVGFLGYFGSPREFEENSPFQSPRQVIDSYSSTGVSPSPAWAALSWYMIWVGTSLSLPLIY</sequence>
<dbReference type="AlphaFoldDB" id="A0ABC8R3V9"/>
<name>A0ABC8R3V9_9AQUA</name>
<protein>
    <submittedName>
        <fullName evidence="2">Uncharacterized protein</fullName>
    </submittedName>
</protein>
<organism evidence="2 3">
    <name type="scientific">Ilex paraguariensis</name>
    <name type="common">yerba mate</name>
    <dbReference type="NCBI Taxonomy" id="185542"/>
    <lineage>
        <taxon>Eukaryota</taxon>
        <taxon>Viridiplantae</taxon>
        <taxon>Streptophyta</taxon>
        <taxon>Embryophyta</taxon>
        <taxon>Tracheophyta</taxon>
        <taxon>Spermatophyta</taxon>
        <taxon>Magnoliopsida</taxon>
        <taxon>eudicotyledons</taxon>
        <taxon>Gunneridae</taxon>
        <taxon>Pentapetalae</taxon>
        <taxon>asterids</taxon>
        <taxon>campanulids</taxon>
        <taxon>Aquifoliales</taxon>
        <taxon>Aquifoliaceae</taxon>
        <taxon>Ilex</taxon>
    </lineage>
</organism>
<feature type="transmembrane region" description="Helical" evidence="1">
    <location>
        <begin position="102"/>
        <end position="122"/>
    </location>
</feature>
<reference evidence="2 3" key="1">
    <citation type="submission" date="2024-02" db="EMBL/GenBank/DDBJ databases">
        <authorList>
            <person name="Vignale AGUSTIN F."/>
            <person name="Sosa J E."/>
            <person name="Modenutti C."/>
        </authorList>
    </citation>
    <scope>NUCLEOTIDE SEQUENCE [LARGE SCALE GENOMIC DNA]</scope>
</reference>
<gene>
    <name evidence="2" type="ORF">ILEXP_LOCUS7067</name>
</gene>
<evidence type="ECO:0000256" key="1">
    <source>
        <dbReference type="SAM" id="Phobius"/>
    </source>
</evidence>
<evidence type="ECO:0000313" key="3">
    <source>
        <dbReference type="Proteomes" id="UP001642360"/>
    </source>
</evidence>
<evidence type="ECO:0000313" key="2">
    <source>
        <dbReference type="EMBL" id="CAK9139669.1"/>
    </source>
</evidence>
<keyword evidence="1" id="KW-0472">Membrane</keyword>
<comment type="caution">
    <text evidence="2">The sequence shown here is derived from an EMBL/GenBank/DDBJ whole genome shotgun (WGS) entry which is preliminary data.</text>
</comment>
<accession>A0ABC8R3V9</accession>
<dbReference type="EMBL" id="CAUOFW020000979">
    <property type="protein sequence ID" value="CAK9139669.1"/>
    <property type="molecule type" value="Genomic_DNA"/>
</dbReference>
<dbReference type="Proteomes" id="UP001642360">
    <property type="component" value="Unassembled WGS sequence"/>
</dbReference>
<keyword evidence="1" id="KW-0812">Transmembrane</keyword>